<protein>
    <recommendedName>
        <fullName evidence="3">Secreted protein</fullName>
    </recommendedName>
</protein>
<organism evidence="1 2">
    <name type="scientific">Stylosanthes scabra</name>
    <dbReference type="NCBI Taxonomy" id="79078"/>
    <lineage>
        <taxon>Eukaryota</taxon>
        <taxon>Viridiplantae</taxon>
        <taxon>Streptophyta</taxon>
        <taxon>Embryophyta</taxon>
        <taxon>Tracheophyta</taxon>
        <taxon>Spermatophyta</taxon>
        <taxon>Magnoliopsida</taxon>
        <taxon>eudicotyledons</taxon>
        <taxon>Gunneridae</taxon>
        <taxon>Pentapetalae</taxon>
        <taxon>rosids</taxon>
        <taxon>fabids</taxon>
        <taxon>Fabales</taxon>
        <taxon>Fabaceae</taxon>
        <taxon>Papilionoideae</taxon>
        <taxon>50 kb inversion clade</taxon>
        <taxon>dalbergioids sensu lato</taxon>
        <taxon>Dalbergieae</taxon>
        <taxon>Pterocarpus clade</taxon>
        <taxon>Stylosanthes</taxon>
    </lineage>
</organism>
<dbReference type="EMBL" id="JASCZI010211548">
    <property type="protein sequence ID" value="MED6194222.1"/>
    <property type="molecule type" value="Genomic_DNA"/>
</dbReference>
<evidence type="ECO:0000313" key="2">
    <source>
        <dbReference type="Proteomes" id="UP001341840"/>
    </source>
</evidence>
<name>A0ABU6X8J1_9FABA</name>
<evidence type="ECO:0008006" key="3">
    <source>
        <dbReference type="Google" id="ProtNLM"/>
    </source>
</evidence>
<gene>
    <name evidence="1" type="ORF">PIB30_026483</name>
</gene>
<evidence type="ECO:0000313" key="1">
    <source>
        <dbReference type="EMBL" id="MED6194222.1"/>
    </source>
</evidence>
<dbReference type="Proteomes" id="UP001341840">
    <property type="component" value="Unassembled WGS sequence"/>
</dbReference>
<comment type="caution">
    <text evidence="1">The sequence shown here is derived from an EMBL/GenBank/DDBJ whole genome shotgun (WGS) entry which is preliminary data.</text>
</comment>
<accession>A0ABU6X8J1</accession>
<keyword evidence="2" id="KW-1185">Reference proteome</keyword>
<proteinExistence type="predicted"/>
<reference evidence="1 2" key="1">
    <citation type="journal article" date="2023" name="Plants (Basel)">
        <title>Bridging the Gap: Combining Genomics and Transcriptomics Approaches to Understand Stylosanthes scabra, an Orphan Legume from the Brazilian Caatinga.</title>
        <authorList>
            <person name="Ferreira-Neto J.R.C."/>
            <person name="da Silva M.D."/>
            <person name="Binneck E."/>
            <person name="de Melo N.F."/>
            <person name="da Silva R.H."/>
            <person name="de Melo A.L.T.M."/>
            <person name="Pandolfi V."/>
            <person name="Bustamante F.O."/>
            <person name="Brasileiro-Vidal A.C."/>
            <person name="Benko-Iseppon A.M."/>
        </authorList>
    </citation>
    <scope>NUCLEOTIDE SEQUENCE [LARGE SCALE GENOMIC DNA]</scope>
    <source>
        <tissue evidence="1">Leaves</tissue>
    </source>
</reference>
<sequence>MVLLPPWVIGTAAITAGTHHRSSHHRCSLRSPNSCVAAVVEFSNYYRRCM</sequence>